<organism evidence="2 3">
    <name type="scientific">Fictibacillus nanhaiensis</name>
    <dbReference type="NCBI Taxonomy" id="742169"/>
    <lineage>
        <taxon>Bacteria</taxon>
        <taxon>Bacillati</taxon>
        <taxon>Bacillota</taxon>
        <taxon>Bacilli</taxon>
        <taxon>Bacillales</taxon>
        <taxon>Fictibacillaceae</taxon>
        <taxon>Fictibacillus</taxon>
    </lineage>
</organism>
<reference evidence="2 3" key="1">
    <citation type="submission" date="2021-01" db="EMBL/GenBank/DDBJ databases">
        <title>Genome Sequencing of Type Strains.</title>
        <authorList>
            <person name="Lemaire J.F."/>
            <person name="Inderbitzin P."/>
            <person name="Collins S.B."/>
            <person name="Wespe N."/>
            <person name="Knight-Connoni V."/>
        </authorList>
    </citation>
    <scope>NUCLEOTIDE SEQUENCE [LARGE SCALE GENOMIC DNA]</scope>
    <source>
        <strain evidence="2 3">DSM 23009</strain>
    </source>
</reference>
<evidence type="ECO:0000256" key="1">
    <source>
        <dbReference type="SAM" id="Phobius"/>
    </source>
</evidence>
<keyword evidence="1" id="KW-1133">Transmembrane helix</keyword>
<keyword evidence="1" id="KW-0812">Transmembrane</keyword>
<feature type="transmembrane region" description="Helical" evidence="1">
    <location>
        <begin position="82"/>
        <end position="101"/>
    </location>
</feature>
<keyword evidence="1" id="KW-0472">Membrane</keyword>
<feature type="transmembrane region" description="Helical" evidence="1">
    <location>
        <begin position="107"/>
        <end position="127"/>
    </location>
</feature>
<accession>A0ABS2ZS10</accession>
<feature type="transmembrane region" description="Helical" evidence="1">
    <location>
        <begin position="42"/>
        <end position="70"/>
    </location>
</feature>
<dbReference type="RefSeq" id="WP_205725164.1">
    <property type="nucleotide sequence ID" value="NZ_JAFHKR010000038.1"/>
</dbReference>
<evidence type="ECO:0000313" key="2">
    <source>
        <dbReference type="EMBL" id="MBN3554112.1"/>
    </source>
</evidence>
<dbReference type="EMBL" id="JAFHKR010000038">
    <property type="protein sequence ID" value="MBN3554112.1"/>
    <property type="molecule type" value="Genomic_DNA"/>
</dbReference>
<proteinExistence type="predicted"/>
<gene>
    <name evidence="2" type="ORF">JYA63_07550</name>
</gene>
<feature type="transmembrane region" description="Helical" evidence="1">
    <location>
        <begin position="12"/>
        <end position="30"/>
    </location>
</feature>
<protein>
    <recommendedName>
        <fullName evidence="4">Yip1 domain-containing protein</fullName>
    </recommendedName>
</protein>
<comment type="caution">
    <text evidence="2">The sequence shown here is derived from an EMBL/GenBank/DDBJ whole genome shotgun (WGS) entry which is preliminary data.</text>
</comment>
<sequence>MEEAFGKRKIFSTIITSLLFSLILTALSVFEREVGESGLEIIMFPIFAAFIAAGVIVCMGLITSAIIEYIICKVGMNYSISVPMYIVLHGVTGLLIGRLIFGFWELYTYTGGLCALIFASIDMWLLFRVKKGKGNSEEILKIYLWVLLTVIVVTLSLILFIQFF</sequence>
<feature type="transmembrane region" description="Helical" evidence="1">
    <location>
        <begin position="139"/>
        <end position="161"/>
    </location>
</feature>
<evidence type="ECO:0000313" key="3">
    <source>
        <dbReference type="Proteomes" id="UP001296923"/>
    </source>
</evidence>
<dbReference type="Proteomes" id="UP001296923">
    <property type="component" value="Unassembled WGS sequence"/>
</dbReference>
<keyword evidence="3" id="KW-1185">Reference proteome</keyword>
<name>A0ABS2ZS10_9BACL</name>
<evidence type="ECO:0008006" key="4">
    <source>
        <dbReference type="Google" id="ProtNLM"/>
    </source>
</evidence>